<dbReference type="PANTHER" id="PTHR10098">
    <property type="entry name" value="RAPSYN-RELATED"/>
    <property type="match status" value="1"/>
</dbReference>
<dbReference type="STRING" id="946077.W5A_12666"/>
<dbReference type="Gene3D" id="1.25.40.10">
    <property type="entry name" value="Tetratricopeptide repeat domain"/>
    <property type="match status" value="3"/>
</dbReference>
<name>I0W7J3_9FLAO</name>
<keyword evidence="6" id="KW-1185">Reference proteome</keyword>
<dbReference type="InterPro" id="IPR011990">
    <property type="entry name" value="TPR-like_helical_dom_sf"/>
</dbReference>
<proteinExistence type="predicted"/>
<evidence type="ECO:0000313" key="5">
    <source>
        <dbReference type="EMBL" id="EID72359.1"/>
    </source>
</evidence>
<feature type="signal peptide" evidence="3">
    <location>
        <begin position="1"/>
        <end position="21"/>
    </location>
</feature>
<accession>I0W7J3</accession>
<dbReference type="OrthoDB" id="9771112at2"/>
<reference evidence="5 6" key="1">
    <citation type="journal article" date="2012" name="J. Bacteriol.">
        <title>Genome Sequence of the Halotolerant Bacterium Imtechella halotolerans K1T.</title>
        <authorList>
            <person name="Kumar S."/>
            <person name="Vikram S."/>
            <person name="Subramanian S."/>
            <person name="Raghava G.P."/>
            <person name="Pinnaka A.K."/>
        </authorList>
    </citation>
    <scope>NUCLEOTIDE SEQUENCE [LARGE SCALE GENOMIC DNA]</scope>
    <source>
        <strain evidence="5 6">K1</strain>
    </source>
</reference>
<sequence length="995" mass="114612">MNTHIKFFLPFFLFSALTVLGNDNTSLSLIQADSLIQVKNYELAHAKWKEIIETISESNPNYSFYQSKLSFCNAKLAQASSEYIEAITNYERVLSLVEGYKQKDKIIPYLVDVYNGLYHCLAYSGQWQKSLEVGNEGLALLNSEIDMVTRANYIYDLGYINDRLSKFHDAIKLYNQSIEYYLESNSDKNFDIGLAYNNLGTSYNKIGFFTGRLKSLEMAKEYWEKTESVSPSYLLTIYGNLIKLYMEYGDVHKVTELYNSIEKISTRLTLPNEKSSLFRLRVIYDTFTNRSWQVEKRLNEFSNYFKLLPEKDKNTNVHHYLASLTNVGDYFITQKESTKAKIYLEKSLRLSKDYNQPYYSMNAYSSMSKIFMESENYDIAIHYLDKAKGIHEVVNIGEVNLTNILIKKANLEIKQGSVDKANLTLFEALSILANDTITSPIQITVDDFKNRNSSFFILAIKSAAEFYKEKYTRTKKNEDVRFANYLYELSARVFSNYYQNGEYNPSLNELNKSINEGLLETLVFQKKGLSEEILRLIESNNSQVLRNEFEKKQLKYLNNSEDIILRRNLLQLELEELKKDSLVQEIANIEKQLNVLDAEIVSKDPMYFSFLKEEVSIQKIRHNIKANDIIIKYVLGSNRVYVILISKKNVSLYDLTDTKSLKNDVTELYKLLQDPRKSTDILSKKVYQHLLAPLQKELSQYTNLTIIPDEFLYYLPFETLSSGNALVLETHRTNYSYSLALWLLLNKTVEKSSLDKKMLVAFAPEYDGTPIQSSNSRNGRFDKIDGATKEAKQIVGLFNGDLYEKNEASVENFIKTTGLYKVYHLAMHALLDTENDAESSLVFQNNHMFGLKTLYKLHFPAELVVLSACSTGVGMFVAGEGLLSLSRALAFSGVRSSVYSLWDVPDEETSELMVSFYKFLDDGKDKDEALKMAKLDFIKNNPLKSHPYYWAGFVINGDINPISEMSFPNFWKYGAFILIITGIIIGFYKRKSNIK</sequence>
<feature type="chain" id="PRO_5003635972" description="CHAT domain-containing protein" evidence="3">
    <location>
        <begin position="22"/>
        <end position="995"/>
    </location>
</feature>
<keyword evidence="3" id="KW-0732">Signal</keyword>
<dbReference type="InterPro" id="IPR019734">
    <property type="entry name" value="TPR_rpt"/>
</dbReference>
<feature type="coiled-coil region" evidence="1">
    <location>
        <begin position="560"/>
        <end position="599"/>
    </location>
</feature>
<keyword evidence="2" id="KW-0812">Transmembrane</keyword>
<dbReference type="SMART" id="SM00028">
    <property type="entry name" value="TPR"/>
    <property type="match status" value="7"/>
</dbReference>
<feature type="transmembrane region" description="Helical" evidence="2">
    <location>
        <begin position="970"/>
        <end position="988"/>
    </location>
</feature>
<gene>
    <name evidence="5" type="ORF">W5A_12666</name>
</gene>
<dbReference type="AlphaFoldDB" id="I0W7J3"/>
<evidence type="ECO:0000256" key="1">
    <source>
        <dbReference type="SAM" id="Coils"/>
    </source>
</evidence>
<organism evidence="5 6">
    <name type="scientific">Imtechella halotolerans K1</name>
    <dbReference type="NCBI Taxonomy" id="946077"/>
    <lineage>
        <taxon>Bacteria</taxon>
        <taxon>Pseudomonadati</taxon>
        <taxon>Bacteroidota</taxon>
        <taxon>Flavobacteriia</taxon>
        <taxon>Flavobacteriales</taxon>
        <taxon>Flavobacteriaceae</taxon>
        <taxon>Imtechella</taxon>
    </lineage>
</organism>
<evidence type="ECO:0000256" key="2">
    <source>
        <dbReference type="SAM" id="Phobius"/>
    </source>
</evidence>
<comment type="caution">
    <text evidence="5">The sequence shown here is derived from an EMBL/GenBank/DDBJ whole genome shotgun (WGS) entry which is preliminary data.</text>
</comment>
<keyword evidence="2" id="KW-1133">Transmembrane helix</keyword>
<dbReference type="InterPro" id="IPR024983">
    <property type="entry name" value="CHAT_dom"/>
</dbReference>
<evidence type="ECO:0000313" key="6">
    <source>
        <dbReference type="Proteomes" id="UP000005938"/>
    </source>
</evidence>
<dbReference type="Proteomes" id="UP000005938">
    <property type="component" value="Unassembled WGS sequence"/>
</dbReference>
<feature type="domain" description="CHAT" evidence="4">
    <location>
        <begin position="682"/>
        <end position="958"/>
    </location>
</feature>
<dbReference type="RefSeq" id="WP_008241247.1">
    <property type="nucleotide sequence ID" value="NZ_AJJU01000037.1"/>
</dbReference>
<keyword evidence="1" id="KW-0175">Coiled coil</keyword>
<keyword evidence="2" id="KW-0472">Membrane</keyword>
<dbReference type="eggNOG" id="COG4995">
    <property type="taxonomic scope" value="Bacteria"/>
</dbReference>
<dbReference type="Pfam" id="PF12770">
    <property type="entry name" value="CHAT"/>
    <property type="match status" value="1"/>
</dbReference>
<evidence type="ECO:0000259" key="4">
    <source>
        <dbReference type="Pfam" id="PF12770"/>
    </source>
</evidence>
<dbReference type="EMBL" id="AJJU01000037">
    <property type="protein sequence ID" value="EID72359.1"/>
    <property type="molecule type" value="Genomic_DNA"/>
</dbReference>
<dbReference type="SUPFAM" id="SSF48452">
    <property type="entry name" value="TPR-like"/>
    <property type="match status" value="2"/>
</dbReference>
<protein>
    <recommendedName>
        <fullName evidence="4">CHAT domain-containing protein</fullName>
    </recommendedName>
</protein>
<evidence type="ECO:0000256" key="3">
    <source>
        <dbReference type="SAM" id="SignalP"/>
    </source>
</evidence>